<dbReference type="SUPFAM" id="SSF53254">
    <property type="entry name" value="Phosphoglycerate mutase-like"/>
    <property type="match status" value="1"/>
</dbReference>
<dbReference type="AlphaFoldDB" id="A0A1X6X2U1"/>
<evidence type="ECO:0000256" key="1">
    <source>
        <dbReference type="PIRSR" id="PIRSR613078-2"/>
    </source>
</evidence>
<name>A0A1X6X2U1_9MICO</name>
<feature type="binding site" evidence="1">
    <location>
        <begin position="8"/>
        <end position="15"/>
    </location>
    <ligand>
        <name>substrate</name>
    </ligand>
</feature>
<dbReference type="InterPro" id="IPR050275">
    <property type="entry name" value="PGM_Phosphatase"/>
</dbReference>
<dbReference type="InterPro" id="IPR029033">
    <property type="entry name" value="His_PPase_superfam"/>
</dbReference>
<dbReference type="Gene3D" id="3.40.50.1240">
    <property type="entry name" value="Phosphoglycerate mutase-like"/>
    <property type="match status" value="1"/>
</dbReference>
<proteinExistence type="predicted"/>
<dbReference type="PANTHER" id="PTHR48100:SF62">
    <property type="entry name" value="GLUCOSYL-3-PHOSPHOGLYCERATE PHOSPHATASE"/>
    <property type="match status" value="1"/>
</dbReference>
<evidence type="ECO:0000313" key="2">
    <source>
        <dbReference type="EMBL" id="SLM92975.1"/>
    </source>
</evidence>
<evidence type="ECO:0000313" key="3">
    <source>
        <dbReference type="Proteomes" id="UP000196581"/>
    </source>
</evidence>
<accession>A0A1X6X2U1</accession>
<organism evidence="2 3">
    <name type="scientific">Brevibacterium yomogidense</name>
    <dbReference type="NCBI Taxonomy" id="946573"/>
    <lineage>
        <taxon>Bacteria</taxon>
        <taxon>Bacillati</taxon>
        <taxon>Actinomycetota</taxon>
        <taxon>Actinomycetes</taxon>
        <taxon>Micrococcales</taxon>
        <taxon>Brevibacteriaceae</taxon>
        <taxon>Brevibacterium</taxon>
    </lineage>
</organism>
<dbReference type="InterPro" id="IPR013078">
    <property type="entry name" value="His_Pase_superF_clade-1"/>
</dbReference>
<dbReference type="Pfam" id="PF00300">
    <property type="entry name" value="His_Phos_1"/>
    <property type="match status" value="1"/>
</dbReference>
<protein>
    <submittedName>
        <fullName evidence="2">Phosphoglycerate mutase family 4</fullName>
    </submittedName>
</protein>
<reference evidence="3" key="1">
    <citation type="submission" date="2017-02" db="EMBL/GenBank/DDBJ databases">
        <authorList>
            <person name="Dridi B."/>
        </authorList>
    </citation>
    <scope>NUCLEOTIDE SEQUENCE [LARGE SCALE GENOMIC DNA]</scope>
    <source>
        <strain evidence="3">B Co 03.10</strain>
    </source>
</reference>
<sequence>MIRVALIRHGETAWNGERRLQGQKDIALSAAGRGQARSLAAAIAAVAPDRVVVSGLRRTAETAQELGLEPDACDSRLDEASLGEWEGRYSADIRADSPEAYAAWRAGRLTPPGGESFEQLTSRVTAGLLGAAADCAEAGGEALVIVTHGGPVRAMLAELVGLDPARAVHSHPAGLSLLDVDSRTQDVKLRLYNYSPVVLDPDPAD</sequence>
<dbReference type="CDD" id="cd07067">
    <property type="entry name" value="HP_PGM_like"/>
    <property type="match status" value="1"/>
</dbReference>
<feature type="binding site" evidence="1">
    <location>
        <position position="58"/>
    </location>
    <ligand>
        <name>substrate</name>
    </ligand>
</feature>
<keyword evidence="3" id="KW-1185">Reference proteome</keyword>
<dbReference type="RefSeq" id="WP_087004783.1">
    <property type="nucleotide sequence ID" value="NZ_FWFF01000003.1"/>
</dbReference>
<dbReference type="Proteomes" id="UP000196581">
    <property type="component" value="Unassembled WGS sequence"/>
</dbReference>
<dbReference type="EMBL" id="FWFF01000003">
    <property type="protein sequence ID" value="SLM92975.1"/>
    <property type="molecule type" value="Genomic_DNA"/>
</dbReference>
<dbReference type="InterPro" id="IPR001345">
    <property type="entry name" value="PG/BPGM_mutase_AS"/>
</dbReference>
<dbReference type="SMART" id="SM00855">
    <property type="entry name" value="PGAM"/>
    <property type="match status" value="1"/>
</dbReference>
<dbReference type="PANTHER" id="PTHR48100">
    <property type="entry name" value="BROAD-SPECIFICITY PHOSPHATASE YOR283W-RELATED"/>
    <property type="match status" value="1"/>
</dbReference>
<dbReference type="GO" id="GO:0005737">
    <property type="term" value="C:cytoplasm"/>
    <property type="evidence" value="ECO:0007669"/>
    <property type="project" value="TreeGrafter"/>
</dbReference>
<dbReference type="GO" id="GO:0016791">
    <property type="term" value="F:phosphatase activity"/>
    <property type="evidence" value="ECO:0007669"/>
    <property type="project" value="TreeGrafter"/>
</dbReference>
<gene>
    <name evidence="2" type="ORF">FM105_03465</name>
</gene>
<dbReference type="PROSITE" id="PS00175">
    <property type="entry name" value="PG_MUTASE"/>
    <property type="match status" value="1"/>
</dbReference>